<dbReference type="EMBL" id="CAMPGE010028953">
    <property type="protein sequence ID" value="CAI2386442.1"/>
    <property type="molecule type" value="Genomic_DNA"/>
</dbReference>
<gene>
    <name evidence="1" type="ORF">ECRASSUSDP1_LOCUS28061</name>
</gene>
<name>A0AAD1Y8B0_EUPCR</name>
<reference evidence="1" key="1">
    <citation type="submission" date="2023-07" db="EMBL/GenBank/DDBJ databases">
        <authorList>
            <consortium name="AG Swart"/>
            <person name="Singh M."/>
            <person name="Singh A."/>
            <person name="Seah K."/>
            <person name="Emmerich C."/>
        </authorList>
    </citation>
    <scope>NUCLEOTIDE SEQUENCE</scope>
    <source>
        <strain evidence="1">DP1</strain>
    </source>
</reference>
<keyword evidence="2" id="KW-1185">Reference proteome</keyword>
<organism evidence="1 2">
    <name type="scientific">Euplotes crassus</name>
    <dbReference type="NCBI Taxonomy" id="5936"/>
    <lineage>
        <taxon>Eukaryota</taxon>
        <taxon>Sar</taxon>
        <taxon>Alveolata</taxon>
        <taxon>Ciliophora</taxon>
        <taxon>Intramacronucleata</taxon>
        <taxon>Spirotrichea</taxon>
        <taxon>Hypotrichia</taxon>
        <taxon>Euplotida</taxon>
        <taxon>Euplotidae</taxon>
        <taxon>Moneuplotes</taxon>
    </lineage>
</organism>
<evidence type="ECO:0000313" key="1">
    <source>
        <dbReference type="EMBL" id="CAI2386442.1"/>
    </source>
</evidence>
<evidence type="ECO:0000313" key="2">
    <source>
        <dbReference type="Proteomes" id="UP001295684"/>
    </source>
</evidence>
<protein>
    <submittedName>
        <fullName evidence="1">Uncharacterized protein</fullName>
    </submittedName>
</protein>
<accession>A0AAD1Y8B0</accession>
<dbReference type="Proteomes" id="UP001295684">
    <property type="component" value="Unassembled WGS sequence"/>
</dbReference>
<proteinExistence type="predicted"/>
<dbReference type="AlphaFoldDB" id="A0AAD1Y8B0"/>
<comment type="caution">
    <text evidence="1">The sequence shown here is derived from an EMBL/GenBank/DDBJ whole genome shotgun (WGS) entry which is preliminary data.</text>
</comment>
<sequence>MVIEPLSVNFREFDTRFTMTCFNLPLSDKIGRSLIFSCILMLNSSPFPSICSINISWISCMHCAIVKTWLFTWKTPEAILACSKMSSTNILRILQEDEAIWTKRLFLPYSSVFINSREPMIEFRGVLNSWETLASIWRC</sequence>